<feature type="signal peptide" evidence="1">
    <location>
        <begin position="1"/>
        <end position="19"/>
    </location>
</feature>
<keyword evidence="3" id="KW-1185">Reference proteome</keyword>
<sequence>MKLTLTVCTLLLSSLSAYAKKDPVDYANYLRANKANAIVADSILGRVTPLFTGYSTINDAVPVPVLVNCHYGGTYVGQADQSKDAQTYLKNIEYIAADGYQPVTVMQRANTYNQSWGLGLVWEGGCMIQEQKPYCNFTLNALSRASGLAQMTRVPSGGSIKFESCSIVMDGAKVSSKTCFQDDSTTVVGLGTDFAEDSIVKIYFTTTFTETSDTGPKGEYTLQFPCQYAFNSGLAFSPFANAVGLDPRITAVVPTFDNGLYGGQDNKGNQGRRLLKA</sequence>
<organism evidence="2 3">
    <name type="scientific">Coccomyxa viridis</name>
    <dbReference type="NCBI Taxonomy" id="1274662"/>
    <lineage>
        <taxon>Eukaryota</taxon>
        <taxon>Viridiplantae</taxon>
        <taxon>Chlorophyta</taxon>
        <taxon>core chlorophytes</taxon>
        <taxon>Trebouxiophyceae</taxon>
        <taxon>Trebouxiophyceae incertae sedis</taxon>
        <taxon>Coccomyxaceae</taxon>
        <taxon>Coccomyxa</taxon>
    </lineage>
</organism>
<evidence type="ECO:0000256" key="1">
    <source>
        <dbReference type="SAM" id="SignalP"/>
    </source>
</evidence>
<dbReference type="AlphaFoldDB" id="A0AAV1IFY3"/>
<evidence type="ECO:0000313" key="3">
    <source>
        <dbReference type="Proteomes" id="UP001314263"/>
    </source>
</evidence>
<name>A0AAV1IFY3_9CHLO</name>
<evidence type="ECO:0000313" key="2">
    <source>
        <dbReference type="EMBL" id="CAK0786203.1"/>
    </source>
</evidence>
<dbReference type="EMBL" id="CAUYUE010000014">
    <property type="protein sequence ID" value="CAK0786203.1"/>
    <property type="molecule type" value="Genomic_DNA"/>
</dbReference>
<keyword evidence="1" id="KW-0732">Signal</keyword>
<reference evidence="2 3" key="1">
    <citation type="submission" date="2023-10" db="EMBL/GenBank/DDBJ databases">
        <authorList>
            <person name="Maclean D."/>
            <person name="Macfadyen A."/>
        </authorList>
    </citation>
    <scope>NUCLEOTIDE SEQUENCE [LARGE SCALE GENOMIC DNA]</scope>
</reference>
<comment type="caution">
    <text evidence="2">The sequence shown here is derived from an EMBL/GenBank/DDBJ whole genome shotgun (WGS) entry which is preliminary data.</text>
</comment>
<protein>
    <recommendedName>
        <fullName evidence="4">Extracellular protein</fullName>
    </recommendedName>
</protein>
<proteinExistence type="predicted"/>
<accession>A0AAV1IFY3</accession>
<feature type="chain" id="PRO_5043572717" description="Extracellular protein" evidence="1">
    <location>
        <begin position="20"/>
        <end position="277"/>
    </location>
</feature>
<evidence type="ECO:0008006" key="4">
    <source>
        <dbReference type="Google" id="ProtNLM"/>
    </source>
</evidence>
<dbReference type="Proteomes" id="UP001314263">
    <property type="component" value="Unassembled WGS sequence"/>
</dbReference>
<gene>
    <name evidence="2" type="ORF">CVIRNUC_009416</name>
</gene>